<feature type="compositionally biased region" description="Low complexity" evidence="6">
    <location>
        <begin position="167"/>
        <end position="183"/>
    </location>
</feature>
<evidence type="ECO:0000256" key="4">
    <source>
        <dbReference type="ARBA" id="ARBA00023163"/>
    </source>
</evidence>
<feature type="domain" description="Zn(2)-C6 fungal-type" evidence="7">
    <location>
        <begin position="32"/>
        <end position="61"/>
    </location>
</feature>
<dbReference type="InterPro" id="IPR007219">
    <property type="entry name" value="XnlR_reg_dom"/>
</dbReference>
<evidence type="ECO:0000313" key="8">
    <source>
        <dbReference type="EMBL" id="OJJ07278.1"/>
    </source>
</evidence>
<dbReference type="SMART" id="SM00066">
    <property type="entry name" value="GAL4"/>
    <property type="match status" value="1"/>
</dbReference>
<reference evidence="9" key="1">
    <citation type="journal article" date="2017" name="Genome Biol.">
        <title>Comparative genomics reveals high biological diversity and specific adaptations in the industrially and medically important fungal genus Aspergillus.</title>
        <authorList>
            <person name="de Vries R.P."/>
            <person name="Riley R."/>
            <person name="Wiebenga A."/>
            <person name="Aguilar-Osorio G."/>
            <person name="Amillis S."/>
            <person name="Uchima C.A."/>
            <person name="Anderluh G."/>
            <person name="Asadollahi M."/>
            <person name="Askin M."/>
            <person name="Barry K."/>
            <person name="Battaglia E."/>
            <person name="Bayram O."/>
            <person name="Benocci T."/>
            <person name="Braus-Stromeyer S.A."/>
            <person name="Caldana C."/>
            <person name="Canovas D."/>
            <person name="Cerqueira G.C."/>
            <person name="Chen F."/>
            <person name="Chen W."/>
            <person name="Choi C."/>
            <person name="Clum A."/>
            <person name="Dos Santos R.A."/>
            <person name="Damasio A.R."/>
            <person name="Diallinas G."/>
            <person name="Emri T."/>
            <person name="Fekete E."/>
            <person name="Flipphi M."/>
            <person name="Freyberg S."/>
            <person name="Gallo A."/>
            <person name="Gournas C."/>
            <person name="Habgood R."/>
            <person name="Hainaut M."/>
            <person name="Harispe M.L."/>
            <person name="Henrissat B."/>
            <person name="Hilden K.S."/>
            <person name="Hope R."/>
            <person name="Hossain A."/>
            <person name="Karabika E."/>
            <person name="Karaffa L."/>
            <person name="Karanyi Z."/>
            <person name="Krasevec N."/>
            <person name="Kuo A."/>
            <person name="Kusch H."/>
            <person name="LaButti K."/>
            <person name="Lagendijk E.L."/>
            <person name="Lapidus A."/>
            <person name="Levasseur A."/>
            <person name="Lindquist E."/>
            <person name="Lipzen A."/>
            <person name="Logrieco A.F."/>
            <person name="MacCabe A."/>
            <person name="Maekelae M.R."/>
            <person name="Malavazi I."/>
            <person name="Melin P."/>
            <person name="Meyer V."/>
            <person name="Mielnichuk N."/>
            <person name="Miskei M."/>
            <person name="Molnar A.P."/>
            <person name="Mule G."/>
            <person name="Ngan C.Y."/>
            <person name="Orejas M."/>
            <person name="Orosz E."/>
            <person name="Ouedraogo J.P."/>
            <person name="Overkamp K.M."/>
            <person name="Park H.-S."/>
            <person name="Perrone G."/>
            <person name="Piumi F."/>
            <person name="Punt P.J."/>
            <person name="Ram A.F."/>
            <person name="Ramon A."/>
            <person name="Rauscher S."/>
            <person name="Record E."/>
            <person name="Riano-Pachon D.M."/>
            <person name="Robert V."/>
            <person name="Roehrig J."/>
            <person name="Ruller R."/>
            <person name="Salamov A."/>
            <person name="Salih N.S."/>
            <person name="Samson R.A."/>
            <person name="Sandor E."/>
            <person name="Sanguinetti M."/>
            <person name="Schuetze T."/>
            <person name="Sepcic K."/>
            <person name="Shelest E."/>
            <person name="Sherlock G."/>
            <person name="Sophianopoulou V."/>
            <person name="Squina F.M."/>
            <person name="Sun H."/>
            <person name="Susca A."/>
            <person name="Todd R.B."/>
            <person name="Tsang A."/>
            <person name="Unkles S.E."/>
            <person name="van de Wiele N."/>
            <person name="van Rossen-Uffink D."/>
            <person name="Oliveira J.V."/>
            <person name="Vesth T.C."/>
            <person name="Visser J."/>
            <person name="Yu J.-H."/>
            <person name="Zhou M."/>
            <person name="Andersen M.R."/>
            <person name="Archer D.B."/>
            <person name="Baker S.E."/>
            <person name="Benoit I."/>
            <person name="Brakhage A.A."/>
            <person name="Braus G.H."/>
            <person name="Fischer R."/>
            <person name="Frisvad J.C."/>
            <person name="Goldman G.H."/>
            <person name="Houbraken J."/>
            <person name="Oakley B."/>
            <person name="Pocsi I."/>
            <person name="Scazzocchio C."/>
            <person name="Seiboth B."/>
            <person name="vanKuyk P.A."/>
            <person name="Wortman J."/>
            <person name="Dyer P.S."/>
            <person name="Grigoriev I.V."/>
        </authorList>
    </citation>
    <scope>NUCLEOTIDE SEQUENCE [LARGE SCALE GENOMIC DNA]</scope>
    <source>
        <strain evidence="9">CBS 583.65</strain>
    </source>
</reference>
<dbReference type="GeneID" id="63733856"/>
<gene>
    <name evidence="8" type="ORF">ASPVEDRAFT_88532</name>
</gene>
<accession>A0A1L9Q0I2</accession>
<feature type="region of interest" description="Disordered" evidence="6">
    <location>
        <begin position="95"/>
        <end position="123"/>
    </location>
</feature>
<dbReference type="InterPro" id="IPR036864">
    <property type="entry name" value="Zn2-C6_fun-type_DNA-bd_sf"/>
</dbReference>
<dbReference type="PROSITE" id="PS50048">
    <property type="entry name" value="ZN2_CY6_FUNGAL_2"/>
    <property type="match status" value="1"/>
</dbReference>
<protein>
    <recommendedName>
        <fullName evidence="7">Zn(2)-C6 fungal-type domain-containing protein</fullName>
    </recommendedName>
</protein>
<keyword evidence="4" id="KW-0804">Transcription</keyword>
<evidence type="ECO:0000256" key="1">
    <source>
        <dbReference type="ARBA" id="ARBA00022723"/>
    </source>
</evidence>
<dbReference type="VEuPathDB" id="FungiDB:ASPVEDRAFT_88532"/>
<dbReference type="CDD" id="cd12148">
    <property type="entry name" value="fungal_TF_MHR"/>
    <property type="match status" value="1"/>
</dbReference>
<dbReference type="Gene3D" id="4.10.240.10">
    <property type="entry name" value="Zn(2)-C6 fungal-type DNA-binding domain"/>
    <property type="match status" value="1"/>
</dbReference>
<dbReference type="CDD" id="cd00067">
    <property type="entry name" value="GAL4"/>
    <property type="match status" value="1"/>
</dbReference>
<feature type="region of interest" description="Disordered" evidence="6">
    <location>
        <begin position="1"/>
        <end position="26"/>
    </location>
</feature>
<keyword evidence="3" id="KW-0238">DNA-binding</keyword>
<name>A0A1L9Q0I2_ASPVE</name>
<dbReference type="InterPro" id="IPR051127">
    <property type="entry name" value="Fungal_SecMet_Regulators"/>
</dbReference>
<dbReference type="EMBL" id="KV878136">
    <property type="protein sequence ID" value="OJJ07278.1"/>
    <property type="molecule type" value="Genomic_DNA"/>
</dbReference>
<dbReference type="GO" id="GO:0005634">
    <property type="term" value="C:nucleus"/>
    <property type="evidence" value="ECO:0007669"/>
    <property type="project" value="TreeGrafter"/>
</dbReference>
<dbReference type="SUPFAM" id="SSF57701">
    <property type="entry name" value="Zn2/Cys6 DNA-binding domain"/>
    <property type="match status" value="1"/>
</dbReference>
<evidence type="ECO:0000256" key="6">
    <source>
        <dbReference type="SAM" id="MobiDB-lite"/>
    </source>
</evidence>
<dbReference type="SMART" id="SM00906">
    <property type="entry name" value="Fungal_trans"/>
    <property type="match status" value="1"/>
</dbReference>
<dbReference type="Pfam" id="PF04082">
    <property type="entry name" value="Fungal_trans"/>
    <property type="match status" value="1"/>
</dbReference>
<evidence type="ECO:0000256" key="2">
    <source>
        <dbReference type="ARBA" id="ARBA00023015"/>
    </source>
</evidence>
<sequence length="735" mass="82082">MFSTFATNSLKENNKTSPASPQRPKRHQVARACDWCRVHRVKCDSSSPCQNCRDRGGRCTKKNASKGVARTQTLPEAVREIERLQQQVRDLEERLENATGCPSTSIADDRPVKKGTSRGWDGIHTRTARSSRTQWYGPSSTFYFIGRMNAYLSTVLEHPPEDHNIQPNSASRTFSSPSSPRMPGELPAPPSAFAGEKSEGYLNSIEEDYFLDMFWHSYHPTYQILDESEFCEHYKSLWIDSTTTRASSALVDIVLALCMQYGVALTPDKDSVNGHGHLDTEDASIAGRWYYQRSQTLLMSELESPSIATLQCHIFSVVYLCNASFQNMAHTTLALALRTAHILGLHLEPPADMPRPQRELRKRIWWTLYCVETKTCMKLGRPSSVAEMSATCQLPADDRELARLSLSNIAAYGDKVTWFTYGRLIVTLVLAAQRVYSAFYDKSAEILASAGAKNLHADLHCLESSAEFLTSQMNEISEWLRTVPDGMKTKRRDGGESFSVDRTGLELERYAPSWLQRQRLLLELLYHNLLMNIHRTFICFPSNPVVDSNHTPVAQGHAVFCLNHAIAITDILNQVHTTTEYLKGWYEAFQWQWNATLSMLGFILAYPLHPSTAAARGAIDDAITVFKVFGNHFAVAASAADVTRSLVNKADFLSGRFAARNGTISNLTPLSPEPIDDGLLSQIGINVIGGSTMVDESTAIFQSSLMGAMGFAHDVDSFYSFEPLYAADGWSFNQQ</sequence>
<dbReference type="PROSITE" id="PS00463">
    <property type="entry name" value="ZN2_CY6_FUNGAL_1"/>
    <property type="match status" value="1"/>
</dbReference>
<dbReference type="GO" id="GO:0006351">
    <property type="term" value="P:DNA-templated transcription"/>
    <property type="evidence" value="ECO:0007669"/>
    <property type="project" value="InterPro"/>
</dbReference>
<evidence type="ECO:0000259" key="7">
    <source>
        <dbReference type="PROSITE" id="PS50048"/>
    </source>
</evidence>
<evidence type="ECO:0000256" key="3">
    <source>
        <dbReference type="ARBA" id="ARBA00023125"/>
    </source>
</evidence>
<dbReference type="OrthoDB" id="2283488at2759"/>
<dbReference type="GO" id="GO:0000435">
    <property type="term" value="P:positive regulation of transcription from RNA polymerase II promoter by galactose"/>
    <property type="evidence" value="ECO:0007669"/>
    <property type="project" value="TreeGrafter"/>
</dbReference>
<proteinExistence type="predicted"/>
<dbReference type="GO" id="GO:0008270">
    <property type="term" value="F:zinc ion binding"/>
    <property type="evidence" value="ECO:0007669"/>
    <property type="project" value="InterPro"/>
</dbReference>
<dbReference type="GO" id="GO:0000981">
    <property type="term" value="F:DNA-binding transcription factor activity, RNA polymerase II-specific"/>
    <property type="evidence" value="ECO:0007669"/>
    <property type="project" value="InterPro"/>
</dbReference>
<dbReference type="GO" id="GO:0000978">
    <property type="term" value="F:RNA polymerase II cis-regulatory region sequence-specific DNA binding"/>
    <property type="evidence" value="ECO:0007669"/>
    <property type="project" value="TreeGrafter"/>
</dbReference>
<keyword evidence="5" id="KW-0539">Nucleus</keyword>
<keyword evidence="2" id="KW-0805">Transcription regulation</keyword>
<evidence type="ECO:0000313" key="9">
    <source>
        <dbReference type="Proteomes" id="UP000184073"/>
    </source>
</evidence>
<dbReference type="RefSeq" id="XP_040673040.1">
    <property type="nucleotide sequence ID" value="XM_040818345.1"/>
</dbReference>
<keyword evidence="1" id="KW-0479">Metal-binding</keyword>
<feature type="region of interest" description="Disordered" evidence="6">
    <location>
        <begin position="159"/>
        <end position="193"/>
    </location>
</feature>
<dbReference type="PANTHER" id="PTHR47424">
    <property type="entry name" value="REGULATORY PROTEIN GAL4"/>
    <property type="match status" value="1"/>
</dbReference>
<feature type="compositionally biased region" description="Polar residues" evidence="6">
    <location>
        <begin position="1"/>
        <end position="20"/>
    </location>
</feature>
<dbReference type="Pfam" id="PF00172">
    <property type="entry name" value="Zn_clus"/>
    <property type="match status" value="1"/>
</dbReference>
<keyword evidence="9" id="KW-1185">Reference proteome</keyword>
<evidence type="ECO:0000256" key="5">
    <source>
        <dbReference type="ARBA" id="ARBA00023242"/>
    </source>
</evidence>
<organism evidence="8 9">
    <name type="scientific">Aspergillus versicolor CBS 583.65</name>
    <dbReference type="NCBI Taxonomy" id="1036611"/>
    <lineage>
        <taxon>Eukaryota</taxon>
        <taxon>Fungi</taxon>
        <taxon>Dikarya</taxon>
        <taxon>Ascomycota</taxon>
        <taxon>Pezizomycotina</taxon>
        <taxon>Eurotiomycetes</taxon>
        <taxon>Eurotiomycetidae</taxon>
        <taxon>Eurotiales</taxon>
        <taxon>Aspergillaceae</taxon>
        <taxon>Aspergillus</taxon>
        <taxon>Aspergillus subgen. Nidulantes</taxon>
    </lineage>
</organism>
<dbReference type="AlphaFoldDB" id="A0A1L9Q0I2"/>
<dbReference type="InterPro" id="IPR001138">
    <property type="entry name" value="Zn2Cys6_DnaBD"/>
</dbReference>
<dbReference type="PANTHER" id="PTHR47424:SF12">
    <property type="entry name" value="TRANSCRIPTION FACTOR ASQA"/>
    <property type="match status" value="1"/>
</dbReference>
<dbReference type="Proteomes" id="UP000184073">
    <property type="component" value="Unassembled WGS sequence"/>
</dbReference>